<dbReference type="InterPro" id="IPR001453">
    <property type="entry name" value="MoaB/Mog_dom"/>
</dbReference>
<dbReference type="GO" id="GO:0005829">
    <property type="term" value="C:cytosol"/>
    <property type="evidence" value="ECO:0007669"/>
    <property type="project" value="TreeGrafter"/>
</dbReference>
<evidence type="ECO:0000313" key="8">
    <source>
        <dbReference type="Proteomes" id="UP000295830"/>
    </source>
</evidence>
<dbReference type="InterPro" id="IPR008284">
    <property type="entry name" value="MoCF_biosynth_CS"/>
</dbReference>
<dbReference type="CDD" id="cd00886">
    <property type="entry name" value="MogA_MoaB"/>
    <property type="match status" value="1"/>
</dbReference>
<proteinExistence type="inferred from homology"/>
<dbReference type="PANTHER" id="PTHR43232">
    <property type="entry name" value="MOLYBDENUM COFACTOR BIOSYNTHESIS PROTEIN B"/>
    <property type="match status" value="1"/>
</dbReference>
<name>A0A4R7K153_9GAMM</name>
<dbReference type="SMART" id="SM00852">
    <property type="entry name" value="MoCF_biosynth"/>
    <property type="match status" value="1"/>
</dbReference>
<dbReference type="UniPathway" id="UPA00344"/>
<comment type="function">
    <text evidence="5">May be involved in the biosynthesis of molybdopterin.</text>
</comment>
<dbReference type="EMBL" id="SOAX01000001">
    <property type="protein sequence ID" value="TDT44315.1"/>
    <property type="molecule type" value="Genomic_DNA"/>
</dbReference>
<comment type="pathway">
    <text evidence="1 5">Cofactor biosynthesis; molybdopterin biosynthesis.</text>
</comment>
<dbReference type="RefSeq" id="WP_133734707.1">
    <property type="nucleotide sequence ID" value="NZ_SOAX01000001.1"/>
</dbReference>
<comment type="caution">
    <text evidence="7">The sequence shown here is derived from an EMBL/GenBank/DDBJ whole genome shotgun (WGS) entry which is preliminary data.</text>
</comment>
<reference evidence="7 8" key="1">
    <citation type="submission" date="2019-03" db="EMBL/GenBank/DDBJ databases">
        <title>Genomic Encyclopedia of Type Strains, Phase IV (KMG-IV): sequencing the most valuable type-strain genomes for metagenomic binning, comparative biology and taxonomic classification.</title>
        <authorList>
            <person name="Goeker M."/>
        </authorList>
    </citation>
    <scope>NUCLEOTIDE SEQUENCE [LARGE SCALE GENOMIC DNA]</scope>
    <source>
        <strain evidence="7 8">DSM 15505</strain>
    </source>
</reference>
<comment type="similarity">
    <text evidence="2 5">Belongs to the MoaB/Mog family.</text>
</comment>
<keyword evidence="8" id="KW-1185">Reference proteome</keyword>
<feature type="domain" description="MoaB/Mog" evidence="6">
    <location>
        <begin position="13"/>
        <end position="156"/>
    </location>
</feature>
<dbReference type="InterPro" id="IPR013484">
    <property type="entry name" value="MoaB_proteobac"/>
</dbReference>
<dbReference type="NCBIfam" id="TIGR02667">
    <property type="entry name" value="moaB_proteo"/>
    <property type="match status" value="1"/>
</dbReference>
<dbReference type="PANTHER" id="PTHR43232:SF2">
    <property type="entry name" value="MOLYBDENUM COFACTOR BIOSYNTHESIS PROTEIN B"/>
    <property type="match status" value="1"/>
</dbReference>
<evidence type="ECO:0000256" key="4">
    <source>
        <dbReference type="ARBA" id="ARBA00023150"/>
    </source>
</evidence>
<dbReference type="SUPFAM" id="SSF53218">
    <property type="entry name" value="Molybdenum cofactor biosynthesis proteins"/>
    <property type="match status" value="1"/>
</dbReference>
<evidence type="ECO:0000256" key="2">
    <source>
        <dbReference type="ARBA" id="ARBA00006112"/>
    </source>
</evidence>
<keyword evidence="4 5" id="KW-0501">Molybdenum cofactor biosynthesis</keyword>
<dbReference type="Pfam" id="PF00994">
    <property type="entry name" value="MoCF_biosynth"/>
    <property type="match status" value="1"/>
</dbReference>
<dbReference type="AlphaFoldDB" id="A0A4R7K153"/>
<evidence type="ECO:0000256" key="5">
    <source>
        <dbReference type="PIRNR" id="PIRNR006443"/>
    </source>
</evidence>
<dbReference type="Proteomes" id="UP000295830">
    <property type="component" value="Unassembled WGS sequence"/>
</dbReference>
<dbReference type="Gene3D" id="3.40.980.10">
    <property type="entry name" value="MoaB/Mog-like domain"/>
    <property type="match status" value="1"/>
</dbReference>
<dbReference type="InterPro" id="IPR012245">
    <property type="entry name" value="MoaB"/>
</dbReference>
<protein>
    <recommendedName>
        <fullName evidence="3 5">Molybdenum cofactor biosynthesis protein B</fullName>
    </recommendedName>
</protein>
<evidence type="ECO:0000256" key="3">
    <source>
        <dbReference type="ARBA" id="ARBA00015262"/>
    </source>
</evidence>
<evidence type="ECO:0000256" key="1">
    <source>
        <dbReference type="ARBA" id="ARBA00005046"/>
    </source>
</evidence>
<organism evidence="7 8">
    <name type="scientific">Halospina denitrificans</name>
    <dbReference type="NCBI Taxonomy" id="332522"/>
    <lineage>
        <taxon>Bacteria</taxon>
        <taxon>Pseudomonadati</taxon>
        <taxon>Pseudomonadota</taxon>
        <taxon>Gammaproteobacteria</taxon>
        <taxon>Halospina</taxon>
    </lineage>
</organism>
<dbReference type="OrthoDB" id="9784492at2"/>
<evidence type="ECO:0000259" key="6">
    <source>
        <dbReference type="SMART" id="SM00852"/>
    </source>
</evidence>
<dbReference type="PIRSF" id="PIRSF006443">
    <property type="entry name" value="MoaB"/>
    <property type="match status" value="1"/>
</dbReference>
<dbReference type="GO" id="GO:0006777">
    <property type="term" value="P:Mo-molybdopterin cofactor biosynthetic process"/>
    <property type="evidence" value="ECO:0007669"/>
    <property type="project" value="UniProtKB-UniRule"/>
</dbReference>
<accession>A0A4R7K153</accession>
<dbReference type="PROSITE" id="PS01078">
    <property type="entry name" value="MOCF_BIOSYNTHESIS_1"/>
    <property type="match status" value="1"/>
</dbReference>
<sequence length="192" mass="20679">MTSASEFKPLNLAVLTISDTRGPTEDSSGQFLVDASLEAGHQVVARRILQDDIPLMRALVSRWIADPAINAVLITGGTGFHERDSTPEALGPLFEKTIEGFGEEFRRLSADEIGNSTIQSRALAGLANYTVVFCMPGSTGACRTAWNGIVRDQLNSGHKPCNFSALLHKKPERDLRCLDEPVALDAARQGGS</sequence>
<evidence type="ECO:0000313" key="7">
    <source>
        <dbReference type="EMBL" id="TDT44315.1"/>
    </source>
</evidence>
<dbReference type="InterPro" id="IPR036425">
    <property type="entry name" value="MoaB/Mog-like_dom_sf"/>
</dbReference>
<gene>
    <name evidence="7" type="ORF">DES49_0417</name>
</gene>
<dbReference type="NCBIfam" id="TIGR00177">
    <property type="entry name" value="molyb_syn"/>
    <property type="match status" value="1"/>
</dbReference>